<accession>A0A2S9TBD4</accession>
<gene>
    <name evidence="1" type="ORF">CJ670_09235</name>
</gene>
<keyword evidence="1" id="KW-0808">Transferase</keyword>
<dbReference type="AlphaFoldDB" id="A0A2S9TBD4"/>
<comment type="caution">
    <text evidence="1">The sequence shown here is derived from an EMBL/GenBank/DDBJ whole genome shotgun (WGS) entry which is preliminary data.</text>
</comment>
<sequence length="239" mass="27457">MYKNKTFLGIVPARGGSKGLPGKNIKELCGKPLIAWSIESGLKSKYLDEVIVTTDSKDIANIAKQYGASVPFLRPDVLASDTATSFDAIKHTIEFYKNEFAKEFDYIVLLEPTSPLREKEDIDKMIEKIIKDEYNFDSIVSIGEVAEHPSIVKQIINGNSIVAFCKELELTTRRQDNKKAYFPYGVAYIVKTKSLLEEKTFYTARNTFYEIKRYQCYEIDDIYDFLAVENIMKYEWSLK</sequence>
<dbReference type="InterPro" id="IPR003329">
    <property type="entry name" value="Cytidylyl_trans"/>
</dbReference>
<name>A0A2S9TBD4_9BACT</name>
<dbReference type="GO" id="GO:0008781">
    <property type="term" value="F:N-acylneuraminate cytidylyltransferase activity"/>
    <property type="evidence" value="ECO:0007669"/>
    <property type="project" value="TreeGrafter"/>
</dbReference>
<dbReference type="PANTHER" id="PTHR21485">
    <property type="entry name" value="HAD SUPERFAMILY MEMBERS CMAS AND KDSC"/>
    <property type="match status" value="1"/>
</dbReference>
<dbReference type="SUPFAM" id="SSF53448">
    <property type="entry name" value="Nucleotide-diphospho-sugar transferases"/>
    <property type="match status" value="1"/>
</dbReference>
<proteinExistence type="predicted"/>
<organism evidence="1 2">
    <name type="scientific">Aliarcobacter cryaerophilus</name>
    <dbReference type="NCBI Taxonomy" id="28198"/>
    <lineage>
        <taxon>Bacteria</taxon>
        <taxon>Pseudomonadati</taxon>
        <taxon>Campylobacterota</taxon>
        <taxon>Epsilonproteobacteria</taxon>
        <taxon>Campylobacterales</taxon>
        <taxon>Arcobacteraceae</taxon>
        <taxon>Aliarcobacter</taxon>
    </lineage>
</organism>
<reference evidence="1 2" key="1">
    <citation type="submission" date="2017-09" db="EMBL/GenBank/DDBJ databases">
        <title>Reassesment of A. cryaerophilus.</title>
        <authorList>
            <person name="Perez-Cataluna A."/>
            <person name="Collado L."/>
            <person name="Salgado O."/>
            <person name="Lefinanco V."/>
            <person name="Figueras M.J."/>
        </authorList>
    </citation>
    <scope>NUCLEOTIDE SEQUENCE [LARGE SCALE GENOMIC DNA]</scope>
    <source>
        <strain evidence="1 2">LMG 9065</strain>
    </source>
</reference>
<dbReference type="EMBL" id="NXGI01000030">
    <property type="protein sequence ID" value="PRM96148.1"/>
    <property type="molecule type" value="Genomic_DNA"/>
</dbReference>
<dbReference type="PANTHER" id="PTHR21485:SF6">
    <property type="entry name" value="N-ACYLNEURAMINATE CYTIDYLYLTRANSFERASE-RELATED"/>
    <property type="match status" value="1"/>
</dbReference>
<dbReference type="Gene3D" id="3.90.550.10">
    <property type="entry name" value="Spore Coat Polysaccharide Biosynthesis Protein SpsA, Chain A"/>
    <property type="match status" value="1"/>
</dbReference>
<dbReference type="InterPro" id="IPR050793">
    <property type="entry name" value="CMP-NeuNAc_synthase"/>
</dbReference>
<protein>
    <submittedName>
        <fullName evidence="1">Acylneuraminate cytidylyltransferase</fullName>
    </submittedName>
</protein>
<dbReference type="CDD" id="cd02513">
    <property type="entry name" value="CMP-NeuAc_Synthase"/>
    <property type="match status" value="1"/>
</dbReference>
<evidence type="ECO:0000313" key="2">
    <source>
        <dbReference type="Proteomes" id="UP000239151"/>
    </source>
</evidence>
<dbReference type="Proteomes" id="UP000239151">
    <property type="component" value="Unassembled WGS sequence"/>
</dbReference>
<keyword evidence="1" id="KW-0548">Nucleotidyltransferase</keyword>
<evidence type="ECO:0000313" key="1">
    <source>
        <dbReference type="EMBL" id="PRM96148.1"/>
    </source>
</evidence>
<dbReference type="Pfam" id="PF02348">
    <property type="entry name" value="CTP_transf_3"/>
    <property type="match status" value="1"/>
</dbReference>
<dbReference type="InterPro" id="IPR029044">
    <property type="entry name" value="Nucleotide-diphossugar_trans"/>
</dbReference>